<sequence>MNLKVAVVCLSLLAVGCAQKLPEPTKVEKLHPSWPDPIKAYDSKWEVKVIDGKAWVGMSFEDSQKYRSWMDDISRYVHDSNDMICYYRTELKETKCVK</sequence>
<keyword evidence="2" id="KW-1185">Reference proteome</keyword>
<dbReference type="Proteomes" id="UP000465071">
    <property type="component" value="Segment"/>
</dbReference>
<evidence type="ECO:0000313" key="1">
    <source>
        <dbReference type="EMBL" id="QHS01584.1"/>
    </source>
</evidence>
<accession>A0A6B9Y1H4</accession>
<protein>
    <recommendedName>
        <fullName evidence="3">Outer membrane lipoprotein Rz1</fullName>
    </recommendedName>
</protein>
<evidence type="ECO:0000313" key="2">
    <source>
        <dbReference type="Proteomes" id="UP000465071"/>
    </source>
</evidence>
<organism evidence="1 2">
    <name type="scientific">Enterobacter phage vB_EclM_CIP9</name>
    <dbReference type="NCBI Taxonomy" id="2696340"/>
    <lineage>
        <taxon>Viruses</taxon>
        <taxon>Duplodnaviria</taxon>
        <taxon>Heunggongvirae</taxon>
        <taxon>Uroviricota</taxon>
        <taxon>Caudoviricetes</taxon>
        <taxon>Pantevenvirales</taxon>
        <taxon>Straboviridae</taxon>
        <taxon>Tevenvirinae</taxon>
        <taxon>Kanagawavirus</taxon>
        <taxon>Kanagawavirus cipnine</taxon>
    </lineage>
</organism>
<reference evidence="2" key="1">
    <citation type="submission" date="2019-12" db="EMBL/GenBank/DDBJ databases">
        <authorList>
            <person name="Wang K."/>
            <person name="Tamayo M.G."/>
            <person name="Penner T.V."/>
            <person name="Cook B.W.M."/>
            <person name="Court D.A."/>
            <person name="Theriault S.S."/>
        </authorList>
    </citation>
    <scope>NUCLEOTIDE SEQUENCE [LARGE SCALE GENOMIC DNA]</scope>
</reference>
<dbReference type="PROSITE" id="PS51257">
    <property type="entry name" value="PROKAR_LIPOPROTEIN"/>
    <property type="match status" value="1"/>
</dbReference>
<dbReference type="EMBL" id="MN882610">
    <property type="protein sequence ID" value="QHS01584.1"/>
    <property type="molecule type" value="Genomic_DNA"/>
</dbReference>
<name>A0A6B9Y1H4_9CAUD</name>
<proteinExistence type="predicted"/>
<gene>
    <name evidence="1" type="ORF">CPT_CIP9_048</name>
</gene>
<evidence type="ECO:0008006" key="3">
    <source>
        <dbReference type="Google" id="ProtNLM"/>
    </source>
</evidence>